<dbReference type="SMART" id="SM00220">
    <property type="entry name" value="S_TKc"/>
    <property type="match status" value="1"/>
</dbReference>
<dbReference type="InterPro" id="IPR000772">
    <property type="entry name" value="Ricin_B_lectin"/>
</dbReference>
<dbReference type="Gene3D" id="2.80.10.50">
    <property type="match status" value="1"/>
</dbReference>
<evidence type="ECO:0000256" key="8">
    <source>
        <dbReference type="SAM" id="MobiDB-lite"/>
    </source>
</evidence>
<feature type="region of interest" description="Disordered" evidence="8">
    <location>
        <begin position="387"/>
        <end position="471"/>
    </location>
</feature>
<dbReference type="PROSITE" id="PS50231">
    <property type="entry name" value="RICIN_B_LECTIN"/>
    <property type="match status" value="1"/>
</dbReference>
<feature type="domain" description="Protein kinase" evidence="9">
    <location>
        <begin position="12"/>
        <end position="286"/>
    </location>
</feature>
<evidence type="ECO:0000256" key="5">
    <source>
        <dbReference type="ARBA" id="ARBA00022777"/>
    </source>
</evidence>
<feature type="region of interest" description="Disordered" evidence="8">
    <location>
        <begin position="268"/>
        <end position="361"/>
    </location>
</feature>
<feature type="compositionally biased region" description="Polar residues" evidence="8">
    <location>
        <begin position="405"/>
        <end position="418"/>
    </location>
</feature>
<dbReference type="PROSITE" id="PS00107">
    <property type="entry name" value="PROTEIN_KINASE_ATP"/>
    <property type="match status" value="1"/>
</dbReference>
<dbReference type="Gene3D" id="3.30.200.20">
    <property type="entry name" value="Phosphorylase Kinase, domain 1"/>
    <property type="match status" value="1"/>
</dbReference>
<organism evidence="10 11">
    <name type="scientific">Streptomyces prunicolor</name>
    <dbReference type="NCBI Taxonomy" id="67348"/>
    <lineage>
        <taxon>Bacteria</taxon>
        <taxon>Bacillati</taxon>
        <taxon>Actinomycetota</taxon>
        <taxon>Actinomycetes</taxon>
        <taxon>Kitasatosporales</taxon>
        <taxon>Streptomycetaceae</taxon>
        <taxon>Streptomyces</taxon>
    </lineage>
</organism>
<accession>A0ABU4FC93</accession>
<evidence type="ECO:0000256" key="6">
    <source>
        <dbReference type="ARBA" id="ARBA00022840"/>
    </source>
</evidence>
<dbReference type="RefSeq" id="WP_317771359.1">
    <property type="nucleotide sequence ID" value="NZ_JAWMAJ010000035.1"/>
</dbReference>
<gene>
    <name evidence="10" type="ORF">R5A26_13220</name>
</gene>
<comment type="caution">
    <text evidence="10">The sequence shown here is derived from an EMBL/GenBank/DDBJ whole genome shotgun (WGS) entry which is preliminary data.</text>
</comment>
<evidence type="ECO:0000256" key="4">
    <source>
        <dbReference type="ARBA" id="ARBA00022741"/>
    </source>
</evidence>
<dbReference type="InterPro" id="IPR011009">
    <property type="entry name" value="Kinase-like_dom_sf"/>
</dbReference>
<dbReference type="PANTHER" id="PTHR43289">
    <property type="entry name" value="MITOGEN-ACTIVATED PROTEIN KINASE KINASE KINASE 20-RELATED"/>
    <property type="match status" value="1"/>
</dbReference>
<dbReference type="GO" id="GO:0004674">
    <property type="term" value="F:protein serine/threonine kinase activity"/>
    <property type="evidence" value="ECO:0007669"/>
    <property type="project" value="UniProtKB-KW"/>
</dbReference>
<dbReference type="InterPro" id="IPR017441">
    <property type="entry name" value="Protein_kinase_ATP_BS"/>
</dbReference>
<feature type="compositionally biased region" description="Low complexity" evidence="8">
    <location>
        <begin position="275"/>
        <end position="305"/>
    </location>
</feature>
<dbReference type="CDD" id="cd00161">
    <property type="entry name" value="beta-trefoil_Ricin-like"/>
    <property type="match status" value="1"/>
</dbReference>
<dbReference type="Gene3D" id="1.10.510.10">
    <property type="entry name" value="Transferase(Phosphotransferase) domain 1"/>
    <property type="match status" value="1"/>
</dbReference>
<dbReference type="PANTHER" id="PTHR43289:SF6">
    <property type="entry name" value="SERINE_THREONINE-PROTEIN KINASE NEKL-3"/>
    <property type="match status" value="1"/>
</dbReference>
<evidence type="ECO:0000256" key="2">
    <source>
        <dbReference type="ARBA" id="ARBA00022527"/>
    </source>
</evidence>
<dbReference type="Pfam" id="PF00652">
    <property type="entry name" value="Ricin_B_lectin"/>
    <property type="match status" value="1"/>
</dbReference>
<keyword evidence="4 7" id="KW-0547">Nucleotide-binding</keyword>
<dbReference type="InterPro" id="IPR000719">
    <property type="entry name" value="Prot_kinase_dom"/>
</dbReference>
<evidence type="ECO:0000256" key="7">
    <source>
        <dbReference type="PROSITE-ProRule" id="PRU10141"/>
    </source>
</evidence>
<dbReference type="SUPFAM" id="SSF50370">
    <property type="entry name" value="Ricin B-like lectins"/>
    <property type="match status" value="1"/>
</dbReference>
<feature type="compositionally biased region" description="Low complexity" evidence="8">
    <location>
        <begin position="419"/>
        <end position="434"/>
    </location>
</feature>
<keyword evidence="2 10" id="KW-0723">Serine/threonine-protein kinase</keyword>
<feature type="compositionally biased region" description="Polar residues" evidence="8">
    <location>
        <begin position="435"/>
        <end position="448"/>
    </location>
</feature>
<dbReference type="PROSITE" id="PS00108">
    <property type="entry name" value="PROTEIN_KINASE_ST"/>
    <property type="match status" value="1"/>
</dbReference>
<reference evidence="10 11" key="1">
    <citation type="submission" date="2023-10" db="EMBL/GenBank/DDBJ databases">
        <title>Characterization of rhizosphere-enriched actinobacteria from wheat plants lab-grown on chernevaya soil.</title>
        <authorList>
            <person name="Tikhonova E.N."/>
            <person name="Konopkin A."/>
            <person name="Kravchenko I.K."/>
        </authorList>
    </citation>
    <scope>NUCLEOTIDE SEQUENCE [LARGE SCALE GENOMIC DNA]</scope>
    <source>
        <strain evidence="10 11">RR29</strain>
    </source>
</reference>
<feature type="compositionally biased region" description="Pro residues" evidence="8">
    <location>
        <begin position="332"/>
        <end position="341"/>
    </location>
</feature>
<dbReference type="EMBL" id="JAWMAJ010000035">
    <property type="protein sequence ID" value="MDV7216905.1"/>
    <property type="molecule type" value="Genomic_DNA"/>
</dbReference>
<keyword evidence="11" id="KW-1185">Reference proteome</keyword>
<name>A0ABU4FC93_9ACTN</name>
<dbReference type="SMART" id="SM00458">
    <property type="entry name" value="RICIN"/>
    <property type="match status" value="1"/>
</dbReference>
<feature type="compositionally biased region" description="Low complexity" evidence="8">
    <location>
        <begin position="449"/>
        <end position="468"/>
    </location>
</feature>
<evidence type="ECO:0000313" key="10">
    <source>
        <dbReference type="EMBL" id="MDV7216905.1"/>
    </source>
</evidence>
<dbReference type="Pfam" id="PF00069">
    <property type="entry name" value="Pkinase"/>
    <property type="match status" value="1"/>
</dbReference>
<dbReference type="CDD" id="cd14014">
    <property type="entry name" value="STKc_PknB_like"/>
    <property type="match status" value="1"/>
</dbReference>
<protein>
    <recommendedName>
        <fullName evidence="1">non-specific serine/threonine protein kinase</fullName>
        <ecNumber evidence="1">2.7.11.1</ecNumber>
    </recommendedName>
</protein>
<dbReference type="InterPro" id="IPR035992">
    <property type="entry name" value="Ricin_B-like_lectins"/>
</dbReference>
<sequence>MSDEGRLIAGRYLILDRIGRGGMATVWRAHDELLGRQVAVKKLHSQPQLDDAELATLFERARREAHSAARISHPNVVVVHDVVDDEGRPTIVMEYVRSTTLADRIKAYGTVPLDEVARIGRGVIAALRAAHRAGVLHRDVKPANVLLAENGRVVLTDFGIAQAVETSALTRTGQLVGSVDFMAPERLVGAKPGPEADLWALGATLFEAVEGRSPFLRETVAQTMYAIAMEPAPEVRGAGPLTPLIQGLLVAKPADRLSAEDAERMLRRPAGAAGSSVVPPAAHPMAVADDAPAPASDPVPESASPSPSPSAPAPAPAPGLNSDHGTDEAPAAEPPVEPPQPDTTDTTDQQAHRPPGRSKKPVVLAAAVATALLITIAVLLTNLPTGKSSASVSATASDGPLPADNPTQRSTDTSAPTVSSPKASRSASSGAKSPTPHTSSKATSATVQEGSEPESGGDAGSEDSGSGATVDPAVGHALVVPATQKCLSGGAGTEGIQLVHVACDGSAAQRWQTGSGGTFRSLGKCMTVAGGASDDRTEIQLSACSGDSSQRFHFSGTELVADQSQKCVTVFGGTSGTVVVLWECNAWDNQTWTLQ</sequence>
<keyword evidence="5 10" id="KW-0418">Kinase</keyword>
<dbReference type="EC" id="2.7.11.1" evidence="1"/>
<proteinExistence type="predicted"/>
<evidence type="ECO:0000313" key="11">
    <source>
        <dbReference type="Proteomes" id="UP001187346"/>
    </source>
</evidence>
<dbReference type="Proteomes" id="UP001187346">
    <property type="component" value="Unassembled WGS sequence"/>
</dbReference>
<feature type="binding site" evidence="7">
    <location>
        <position position="42"/>
    </location>
    <ligand>
        <name>ATP</name>
        <dbReference type="ChEBI" id="CHEBI:30616"/>
    </ligand>
</feature>
<evidence type="ECO:0000256" key="3">
    <source>
        <dbReference type="ARBA" id="ARBA00022679"/>
    </source>
</evidence>
<dbReference type="PROSITE" id="PS50011">
    <property type="entry name" value="PROTEIN_KINASE_DOM"/>
    <property type="match status" value="1"/>
</dbReference>
<feature type="compositionally biased region" description="Pro residues" evidence="8">
    <location>
        <begin position="306"/>
        <end position="317"/>
    </location>
</feature>
<evidence type="ECO:0000259" key="9">
    <source>
        <dbReference type="PROSITE" id="PS50011"/>
    </source>
</evidence>
<keyword evidence="3" id="KW-0808">Transferase</keyword>
<keyword evidence="6 7" id="KW-0067">ATP-binding</keyword>
<evidence type="ECO:0000256" key="1">
    <source>
        <dbReference type="ARBA" id="ARBA00012513"/>
    </source>
</evidence>
<dbReference type="SUPFAM" id="SSF56112">
    <property type="entry name" value="Protein kinase-like (PK-like)"/>
    <property type="match status" value="1"/>
</dbReference>
<feature type="compositionally biased region" description="Polar residues" evidence="8">
    <location>
        <begin position="387"/>
        <end position="396"/>
    </location>
</feature>
<dbReference type="InterPro" id="IPR008271">
    <property type="entry name" value="Ser/Thr_kinase_AS"/>
</dbReference>